<evidence type="ECO:0000256" key="17">
    <source>
        <dbReference type="SAM" id="MobiDB-lite"/>
    </source>
</evidence>
<evidence type="ECO:0000256" key="15">
    <source>
        <dbReference type="ARBA" id="ARBA00038074"/>
    </source>
</evidence>
<proteinExistence type="inferred from homology"/>
<evidence type="ECO:0000256" key="9">
    <source>
        <dbReference type="ARBA" id="ARBA00023136"/>
    </source>
</evidence>
<protein>
    <recommendedName>
        <fullName evidence="16">Crh-like protein</fullName>
        <ecNumber evidence="16">3.2.-.-</ecNumber>
    </recommendedName>
</protein>
<evidence type="ECO:0000256" key="14">
    <source>
        <dbReference type="ARBA" id="ARBA00023316"/>
    </source>
</evidence>
<keyword evidence="7 18" id="KW-0732">Signal</keyword>
<dbReference type="CDD" id="cd02183">
    <property type="entry name" value="GH16_fungal_CRH1_transglycosylase"/>
    <property type="match status" value="1"/>
</dbReference>
<keyword evidence="9 16" id="KW-0472">Membrane</keyword>
<evidence type="ECO:0000256" key="2">
    <source>
        <dbReference type="ARBA" id="ARBA00004196"/>
    </source>
</evidence>
<keyword evidence="13 20" id="KW-0326">Glycosidase</keyword>
<keyword evidence="10" id="KW-1015">Disulfide bond</keyword>
<comment type="similarity">
    <text evidence="15">Belongs to the glycosyl hydrolase 16 family. CRH1 subfamily.</text>
</comment>
<evidence type="ECO:0000256" key="11">
    <source>
        <dbReference type="ARBA" id="ARBA00023180"/>
    </source>
</evidence>
<evidence type="ECO:0000256" key="13">
    <source>
        <dbReference type="ARBA" id="ARBA00023295"/>
    </source>
</evidence>
<evidence type="ECO:0000256" key="5">
    <source>
        <dbReference type="ARBA" id="ARBA00022676"/>
    </source>
</evidence>
<feature type="signal peptide" evidence="18">
    <location>
        <begin position="1"/>
        <end position="19"/>
    </location>
</feature>
<dbReference type="PROSITE" id="PS51762">
    <property type="entry name" value="GH16_2"/>
    <property type="match status" value="1"/>
</dbReference>
<dbReference type="PANTHER" id="PTHR10963">
    <property type="entry name" value="GLYCOSYL HYDROLASE-RELATED"/>
    <property type="match status" value="1"/>
</dbReference>
<dbReference type="PANTHER" id="PTHR10963:SF68">
    <property type="entry name" value="GLYCOSIDASE CRH1-RELATED"/>
    <property type="match status" value="1"/>
</dbReference>
<evidence type="ECO:0000313" key="20">
    <source>
        <dbReference type="EMBL" id="QGN16044.1"/>
    </source>
</evidence>
<keyword evidence="12" id="KW-0449">Lipoprotein</keyword>
<keyword evidence="6" id="KW-0808">Transferase</keyword>
<evidence type="ECO:0000256" key="4">
    <source>
        <dbReference type="ARBA" id="ARBA00022622"/>
    </source>
</evidence>
<feature type="region of interest" description="Disordered" evidence="17">
    <location>
        <begin position="286"/>
        <end position="351"/>
    </location>
</feature>
<dbReference type="InterPro" id="IPR013320">
    <property type="entry name" value="ConA-like_dom_sf"/>
</dbReference>
<evidence type="ECO:0000256" key="16">
    <source>
        <dbReference type="PIRNR" id="PIRNR037299"/>
    </source>
</evidence>
<evidence type="ECO:0000313" key="21">
    <source>
        <dbReference type="Proteomes" id="UP000422736"/>
    </source>
</evidence>
<sequence length="462" mass="48093">MRYSCIASAIALSSSVAYAQEAACNPLKNSSCSPDPALGGSISVPFTEESSHFPRYAKAGNITYSDNGAEMTIAKRFDNPSVVSDFYLMFGKVQAIIKAAPGQGIISSFYLQSDDLDEIDIEWTGTDITQVQTNFFSKGVTGSYDRGQFHGVDDPQGKYHNYTIDWTKDQIDIYVDSALVRTITSDNGQGYPQSPMRIFIGNWAGGDPDNQPGTIEWAGGVTDYTKAPFSMFVKDLVAVDYSTGSEYSYSGTEGTSDSIEAKDGKVYGRYDDAVADFDKLVNGGTVADSEVSSSSSSSSSSASESSTSSASSSSATSSSKTTATTTTSSSSEKKTASSTSTSVSSSLSQNVTTTAVNATQITSKLTSSTSSLVSINNSTSASRTSALNTSSTLVTSTLAADEKTETLSADTTTAAPLSSQSANATVSSTKSAASSSLKTSDTNGAAQTLPQLLAFIPAALLL</sequence>
<evidence type="ECO:0000256" key="10">
    <source>
        <dbReference type="ARBA" id="ARBA00023157"/>
    </source>
</evidence>
<organism evidence="20 21">
    <name type="scientific">Kluyveromyces marxianus</name>
    <name type="common">Yeast</name>
    <name type="synonym">Candida kefyr</name>
    <dbReference type="NCBI Taxonomy" id="4911"/>
    <lineage>
        <taxon>Eukaryota</taxon>
        <taxon>Fungi</taxon>
        <taxon>Dikarya</taxon>
        <taxon>Ascomycota</taxon>
        <taxon>Saccharomycotina</taxon>
        <taxon>Saccharomycetes</taxon>
        <taxon>Saccharomycetales</taxon>
        <taxon>Saccharomycetaceae</taxon>
        <taxon>Kluyveromyces</taxon>
    </lineage>
</organism>
<reference evidence="20 21" key="2">
    <citation type="submission" date="2019-11" db="EMBL/GenBank/DDBJ databases">
        <authorList>
            <person name="Lu H."/>
        </authorList>
    </citation>
    <scope>NUCLEOTIDE SEQUENCE [LARGE SCALE GENOMIC DNA]</scope>
    <source>
        <strain evidence="20 21">FIM1</strain>
    </source>
</reference>
<feature type="region of interest" description="Disordered" evidence="17">
    <location>
        <begin position="405"/>
        <end position="426"/>
    </location>
</feature>
<dbReference type="SUPFAM" id="SSF49899">
    <property type="entry name" value="Concanavalin A-like lectins/glucanases"/>
    <property type="match status" value="1"/>
</dbReference>
<feature type="compositionally biased region" description="Polar residues" evidence="17">
    <location>
        <begin position="406"/>
        <end position="420"/>
    </location>
</feature>
<keyword evidence="11" id="KW-0325">Glycoprotein</keyword>
<evidence type="ECO:0000256" key="18">
    <source>
        <dbReference type="SAM" id="SignalP"/>
    </source>
</evidence>
<dbReference type="PIRSF" id="PIRSF037299">
    <property type="entry name" value="Glycosidase_CRH1_prd"/>
    <property type="match status" value="1"/>
</dbReference>
<keyword evidence="21" id="KW-1185">Reference proteome</keyword>
<dbReference type="InterPro" id="IPR050546">
    <property type="entry name" value="Glycosyl_Hydrlase_16"/>
</dbReference>
<evidence type="ECO:0000256" key="6">
    <source>
        <dbReference type="ARBA" id="ARBA00022679"/>
    </source>
</evidence>
<keyword evidence="4" id="KW-0336">GPI-anchor</keyword>
<evidence type="ECO:0000256" key="7">
    <source>
        <dbReference type="ARBA" id="ARBA00022729"/>
    </source>
</evidence>
<reference evidence="20 21" key="1">
    <citation type="submission" date="2016-03" db="EMBL/GenBank/DDBJ databases">
        <title>How can Kluyveromyces marxianus grow so fast - potential evolutionary course in Saccharomyces Complex revealed by comparative genomics.</title>
        <authorList>
            <person name="Mo W."/>
            <person name="Lu W."/>
            <person name="Yang X."/>
            <person name="Qi J."/>
            <person name="Lv H."/>
        </authorList>
    </citation>
    <scope>NUCLEOTIDE SEQUENCE [LARGE SCALE GENOMIC DNA]</scope>
    <source>
        <strain evidence="20 21">FIM1</strain>
    </source>
</reference>
<feature type="compositionally biased region" description="Low complexity" evidence="17">
    <location>
        <begin position="289"/>
        <end position="346"/>
    </location>
</feature>
<gene>
    <name evidence="20" type="primary">CRH1</name>
    <name evidence="20" type="ORF">FIM1_2744</name>
</gene>
<dbReference type="EC" id="3.2.-.-" evidence="16"/>
<dbReference type="InterPro" id="IPR000757">
    <property type="entry name" value="Beta-glucanase-like"/>
</dbReference>
<dbReference type="InterPro" id="IPR017168">
    <property type="entry name" value="CHR-like"/>
</dbReference>
<evidence type="ECO:0000256" key="1">
    <source>
        <dbReference type="ARBA" id="ARBA00000822"/>
    </source>
</evidence>
<comment type="subcellular location">
    <subcellularLocation>
        <location evidence="2">Cell envelope</location>
    </subcellularLocation>
    <subcellularLocation>
        <location evidence="3">Membrane</location>
        <topology evidence="3">Lipid-anchor</topology>
        <topology evidence="3">GPI-anchor</topology>
    </subcellularLocation>
</comment>
<accession>A0ABX6EWC0</accession>
<feature type="domain" description="GH16" evidence="19">
    <location>
        <begin position="28"/>
        <end position="233"/>
    </location>
</feature>
<comment type="catalytic activity">
    <reaction evidence="1">
        <text>Random endo-hydrolysis of N-acetyl-beta-D-glucosaminide (1-&gt;4)-beta-linkages in chitin and chitodextrins.</text>
        <dbReference type="EC" id="3.2.1.14"/>
    </reaction>
</comment>
<dbReference type="GO" id="GO:0016798">
    <property type="term" value="F:hydrolase activity, acting on glycosyl bonds"/>
    <property type="evidence" value="ECO:0007669"/>
    <property type="project" value="UniProtKB-KW"/>
</dbReference>
<evidence type="ECO:0000256" key="3">
    <source>
        <dbReference type="ARBA" id="ARBA00004589"/>
    </source>
</evidence>
<keyword evidence="14" id="KW-0961">Cell wall biogenesis/degradation</keyword>
<dbReference type="Gene3D" id="2.60.120.200">
    <property type="match status" value="1"/>
</dbReference>
<name>A0ABX6EWC0_KLUMA</name>
<feature type="chain" id="PRO_5047230840" description="Crh-like protein" evidence="18">
    <location>
        <begin position="20"/>
        <end position="462"/>
    </location>
</feature>
<keyword evidence="5" id="KW-0328">Glycosyltransferase</keyword>
<dbReference type="Proteomes" id="UP000422736">
    <property type="component" value="Chromosome 4"/>
</dbReference>
<keyword evidence="8 16" id="KW-0378">Hydrolase</keyword>
<dbReference type="EMBL" id="CP015057">
    <property type="protein sequence ID" value="QGN16044.1"/>
    <property type="molecule type" value="Genomic_DNA"/>
</dbReference>
<evidence type="ECO:0000256" key="8">
    <source>
        <dbReference type="ARBA" id="ARBA00022801"/>
    </source>
</evidence>
<evidence type="ECO:0000259" key="19">
    <source>
        <dbReference type="PROSITE" id="PS51762"/>
    </source>
</evidence>
<evidence type="ECO:0000256" key="12">
    <source>
        <dbReference type="ARBA" id="ARBA00023288"/>
    </source>
</evidence>
<dbReference type="Pfam" id="PF00722">
    <property type="entry name" value="Glyco_hydro_16"/>
    <property type="match status" value="1"/>
</dbReference>